<dbReference type="GO" id="GO:0004843">
    <property type="term" value="F:cysteine-type deubiquitinase activity"/>
    <property type="evidence" value="ECO:0007669"/>
    <property type="project" value="TreeGrafter"/>
</dbReference>
<dbReference type="Gene3D" id="3.90.70.80">
    <property type="match status" value="1"/>
</dbReference>
<dbReference type="PANTHER" id="PTHR12419">
    <property type="entry name" value="OTU DOMAIN CONTAINING PROTEIN"/>
    <property type="match status" value="1"/>
</dbReference>
<keyword evidence="4" id="KW-1185">Reference proteome</keyword>
<dbReference type="Pfam" id="PF02338">
    <property type="entry name" value="OTU"/>
    <property type="match status" value="1"/>
</dbReference>
<comment type="caution">
    <text evidence="3">The sequence shown here is derived from an EMBL/GenBank/DDBJ whole genome shotgun (WGS) entry which is preliminary data.</text>
</comment>
<accession>A0A250WUY7</accession>
<dbReference type="PROSITE" id="PS50802">
    <property type="entry name" value="OTU"/>
    <property type="match status" value="1"/>
</dbReference>
<proteinExistence type="inferred from homology"/>
<organism evidence="3 4">
    <name type="scientific">Chlamydomonas eustigma</name>
    <dbReference type="NCBI Taxonomy" id="1157962"/>
    <lineage>
        <taxon>Eukaryota</taxon>
        <taxon>Viridiplantae</taxon>
        <taxon>Chlorophyta</taxon>
        <taxon>core chlorophytes</taxon>
        <taxon>Chlorophyceae</taxon>
        <taxon>CS clade</taxon>
        <taxon>Chlamydomonadales</taxon>
        <taxon>Chlamydomonadaceae</taxon>
        <taxon>Chlamydomonas</taxon>
    </lineage>
</organism>
<dbReference type="STRING" id="1157962.A0A250WUY7"/>
<evidence type="ECO:0000313" key="3">
    <source>
        <dbReference type="EMBL" id="GAX74654.1"/>
    </source>
</evidence>
<evidence type="ECO:0000256" key="1">
    <source>
        <dbReference type="ARBA" id="ARBA00010407"/>
    </source>
</evidence>
<dbReference type="InterPro" id="IPR038765">
    <property type="entry name" value="Papain-like_cys_pep_sf"/>
</dbReference>
<dbReference type="InterPro" id="IPR003323">
    <property type="entry name" value="OTU_dom"/>
</dbReference>
<evidence type="ECO:0000259" key="2">
    <source>
        <dbReference type="PROSITE" id="PS50802"/>
    </source>
</evidence>
<dbReference type="EMBL" id="BEGY01000008">
    <property type="protein sequence ID" value="GAX74654.1"/>
    <property type="molecule type" value="Genomic_DNA"/>
</dbReference>
<protein>
    <recommendedName>
        <fullName evidence="2">OTU domain-containing protein</fullName>
    </recommendedName>
</protein>
<dbReference type="SUPFAM" id="SSF54001">
    <property type="entry name" value="Cysteine proteinases"/>
    <property type="match status" value="1"/>
</dbReference>
<dbReference type="Proteomes" id="UP000232323">
    <property type="component" value="Unassembled WGS sequence"/>
</dbReference>
<comment type="similarity">
    <text evidence="1">Belongs to the peptidase C85 family.</text>
</comment>
<dbReference type="PANTHER" id="PTHR12419:SF11">
    <property type="entry name" value="OTU DOMAIN-CONTAINING PROTEIN DDB_G0284757"/>
    <property type="match status" value="1"/>
</dbReference>
<reference evidence="3 4" key="1">
    <citation type="submission" date="2017-08" db="EMBL/GenBank/DDBJ databases">
        <title>Acidophilic green algal genome provides insights into adaptation to an acidic environment.</title>
        <authorList>
            <person name="Hirooka S."/>
            <person name="Hirose Y."/>
            <person name="Kanesaki Y."/>
            <person name="Higuchi S."/>
            <person name="Fujiwara T."/>
            <person name="Onuma R."/>
            <person name="Era A."/>
            <person name="Ohbayashi R."/>
            <person name="Uzuka A."/>
            <person name="Nozaki H."/>
            <person name="Yoshikawa H."/>
            <person name="Miyagishima S.Y."/>
        </authorList>
    </citation>
    <scope>NUCLEOTIDE SEQUENCE [LARGE SCALE GENOMIC DNA]</scope>
    <source>
        <strain evidence="3 4">NIES-2499</strain>
    </source>
</reference>
<dbReference type="GO" id="GO:0016579">
    <property type="term" value="P:protein deubiquitination"/>
    <property type="evidence" value="ECO:0007669"/>
    <property type="project" value="TreeGrafter"/>
</dbReference>
<feature type="domain" description="OTU" evidence="2">
    <location>
        <begin position="153"/>
        <end position="278"/>
    </location>
</feature>
<sequence length="340" mass="38097">MTREAFARNSSSDVEYFPNMDRETSDLHERLSKAETPIIASRDVLTINLGCIDEVKEFKIHHGGEVAVAAEALVEAHQPHGFVRVSAVSASGHADEKAAVEPSEKAHLLMRSPSRQLLEELIKAECKAAAITGSGVQISQGRQLRERLDRLHLDMIKICMDGNCQFRVLSLELFDTQDRHLEVRQTVIKYIVDNREEFVAFLGEDFDSYVEGMSKQGTWGDELTLRSAAEAYNAIVRCLSSMSTSWYISYEPKEPKGATKELFLAYIAPYHYNALKRRSTLSELGHRVGSGFTRLSHVISEHAAKKEAHINPAPYQVEYNPFRAMCCIPQSSSSVKPPPE</sequence>
<name>A0A250WUY7_9CHLO</name>
<dbReference type="InterPro" id="IPR050704">
    <property type="entry name" value="Peptidase_C85-like"/>
</dbReference>
<evidence type="ECO:0000313" key="4">
    <source>
        <dbReference type="Proteomes" id="UP000232323"/>
    </source>
</evidence>
<dbReference type="AlphaFoldDB" id="A0A250WUY7"/>
<dbReference type="CDD" id="cd22751">
    <property type="entry name" value="OTU_plant_OTU9-like"/>
    <property type="match status" value="1"/>
</dbReference>
<gene>
    <name evidence="3" type="ORF">CEUSTIGMA_g2102.t1</name>
</gene>
<dbReference type="OrthoDB" id="415023at2759"/>